<reference evidence="1" key="2">
    <citation type="journal article" date="2015" name="Fish Shellfish Immunol.">
        <title>Early steps in the European eel (Anguilla anguilla)-Vibrio vulnificus interaction in the gills: Role of the RtxA13 toxin.</title>
        <authorList>
            <person name="Callol A."/>
            <person name="Pajuelo D."/>
            <person name="Ebbesson L."/>
            <person name="Teles M."/>
            <person name="MacKenzie S."/>
            <person name="Amaro C."/>
        </authorList>
    </citation>
    <scope>NUCLEOTIDE SEQUENCE</scope>
</reference>
<accession>A0A0E9Q6C4</accession>
<reference evidence="1" key="1">
    <citation type="submission" date="2014-11" db="EMBL/GenBank/DDBJ databases">
        <authorList>
            <person name="Amaro Gonzalez C."/>
        </authorList>
    </citation>
    <scope>NUCLEOTIDE SEQUENCE</scope>
</reference>
<proteinExistence type="predicted"/>
<name>A0A0E9Q6C4_ANGAN</name>
<protein>
    <submittedName>
        <fullName evidence="1">Uncharacterized protein</fullName>
    </submittedName>
</protein>
<sequence>MFKSSFQKIRLIESKPTYRNVLKMREHSIAQVSDLSYSTYTPV</sequence>
<organism evidence="1">
    <name type="scientific">Anguilla anguilla</name>
    <name type="common">European freshwater eel</name>
    <name type="synonym">Muraena anguilla</name>
    <dbReference type="NCBI Taxonomy" id="7936"/>
    <lineage>
        <taxon>Eukaryota</taxon>
        <taxon>Metazoa</taxon>
        <taxon>Chordata</taxon>
        <taxon>Craniata</taxon>
        <taxon>Vertebrata</taxon>
        <taxon>Euteleostomi</taxon>
        <taxon>Actinopterygii</taxon>
        <taxon>Neopterygii</taxon>
        <taxon>Teleostei</taxon>
        <taxon>Anguilliformes</taxon>
        <taxon>Anguillidae</taxon>
        <taxon>Anguilla</taxon>
    </lineage>
</organism>
<dbReference type="EMBL" id="GBXM01096495">
    <property type="protein sequence ID" value="JAH12082.1"/>
    <property type="molecule type" value="Transcribed_RNA"/>
</dbReference>
<dbReference type="AlphaFoldDB" id="A0A0E9Q6C4"/>
<evidence type="ECO:0000313" key="1">
    <source>
        <dbReference type="EMBL" id="JAH12082.1"/>
    </source>
</evidence>